<dbReference type="AlphaFoldDB" id="A0A2Z2NM55"/>
<dbReference type="GO" id="GO:0009229">
    <property type="term" value="P:thiamine diphosphate biosynthetic process"/>
    <property type="evidence" value="ECO:0007669"/>
    <property type="project" value="UniProtKB-UniPathway"/>
</dbReference>
<keyword evidence="1 5" id="KW-0378">Hydrolase</keyword>
<dbReference type="InterPro" id="IPR004305">
    <property type="entry name" value="Thiaminase-2/PQQC"/>
</dbReference>
<comment type="catalytic activity">
    <reaction evidence="1">
        <text>thiamine + H2O = 5-(2-hydroxyethyl)-4-methylthiazole + 4-amino-5-hydroxymethyl-2-methylpyrimidine + H(+)</text>
        <dbReference type="Rhea" id="RHEA:17509"/>
        <dbReference type="ChEBI" id="CHEBI:15377"/>
        <dbReference type="ChEBI" id="CHEBI:15378"/>
        <dbReference type="ChEBI" id="CHEBI:16892"/>
        <dbReference type="ChEBI" id="CHEBI:17957"/>
        <dbReference type="ChEBI" id="CHEBI:18385"/>
        <dbReference type="EC" id="3.5.99.2"/>
    </reaction>
</comment>
<dbReference type="SUPFAM" id="SSF48613">
    <property type="entry name" value="Heme oxygenase-like"/>
    <property type="match status" value="1"/>
</dbReference>
<dbReference type="InterPro" id="IPR016084">
    <property type="entry name" value="Haem_Oase-like_multi-hlx"/>
</dbReference>
<evidence type="ECO:0000256" key="1">
    <source>
        <dbReference type="PIRNR" id="PIRNR003170"/>
    </source>
</evidence>
<dbReference type="InterPro" id="IPR050967">
    <property type="entry name" value="Thiamine_Salvage_TenA"/>
</dbReference>
<dbReference type="PIRSF" id="PIRSF003170">
    <property type="entry name" value="Pet18p"/>
    <property type="match status" value="1"/>
</dbReference>
<comment type="pathway">
    <text evidence="1">Cofactor biosynthesis; thiamine diphosphate biosynthesis.</text>
</comment>
<sequence length="216" mass="24242">MSLTEELQTSCSATWNAVTQHQFCRELSDGTLADSRMAAYLVQDYTFLDNFVRLAASAIAHAPTLQDSIPLAQFLAVVTGPENTYFHRSFEALAVTEQDWKEPELWPATQGFQAIMTEARLSGSYSRMIAVLVVAEWSYLEWATPFHPAPETLPFYLAEWITLHAGPEFEGLVAYLRGQLEAAWPTLDAEEKEAVTDIFHRTVSLEKAFFDTALTP</sequence>
<dbReference type="GO" id="GO:0050334">
    <property type="term" value="F:thiaminase activity"/>
    <property type="evidence" value="ECO:0007669"/>
    <property type="project" value="UniProtKB-UniRule"/>
</dbReference>
<gene>
    <name evidence="5" type="primary">tenA_1</name>
    <name evidence="5" type="ORF">IMCC3135_03725</name>
</gene>
<accession>A0A2Z2NM55</accession>
<dbReference type="PANTHER" id="PTHR43198:SF2">
    <property type="entry name" value="SI:CH1073-67J19.1-RELATED"/>
    <property type="match status" value="1"/>
</dbReference>
<dbReference type="GO" id="GO:0005829">
    <property type="term" value="C:cytosol"/>
    <property type="evidence" value="ECO:0007669"/>
    <property type="project" value="TreeGrafter"/>
</dbReference>
<comment type="function">
    <text evidence="1">Catalyzes an amino-pyrimidine hydrolysis reaction at the C5' of the pyrimidine moiety of thiamine compounds, a reaction that is part of a thiamine salvage pathway. Thus, catalyzes the conversion of 4-amino-5-aminomethyl-2-methylpyrimidine to 4-amino-5-hydroxymethyl-2-methylpyrimidine (HMP).</text>
</comment>
<evidence type="ECO:0000313" key="5">
    <source>
        <dbReference type="EMBL" id="ASJ70858.1"/>
    </source>
</evidence>
<reference evidence="5 6" key="1">
    <citation type="submission" date="2016-12" db="EMBL/GenBank/DDBJ databases">
        <authorList>
            <person name="Song W.-J."/>
            <person name="Kurnit D.M."/>
        </authorList>
    </citation>
    <scope>NUCLEOTIDE SEQUENCE [LARGE SCALE GENOMIC DNA]</scope>
    <source>
        <strain evidence="5 6">IMCC3135</strain>
    </source>
</reference>
<evidence type="ECO:0000256" key="3">
    <source>
        <dbReference type="PIRSR" id="PIRSR003170-2"/>
    </source>
</evidence>
<keyword evidence="1" id="KW-0784">Thiamine biosynthesis</keyword>
<organism evidence="5 6">
    <name type="scientific">Granulosicoccus antarcticus IMCC3135</name>
    <dbReference type="NCBI Taxonomy" id="1192854"/>
    <lineage>
        <taxon>Bacteria</taxon>
        <taxon>Pseudomonadati</taxon>
        <taxon>Pseudomonadota</taxon>
        <taxon>Gammaproteobacteria</taxon>
        <taxon>Chromatiales</taxon>
        <taxon>Granulosicoccaceae</taxon>
        <taxon>Granulosicoccus</taxon>
    </lineage>
</organism>
<feature type="binding site" evidence="3">
    <location>
        <position position="44"/>
    </location>
    <ligand>
        <name>substrate</name>
    </ligand>
</feature>
<dbReference type="InterPro" id="IPR026285">
    <property type="entry name" value="TenA_E"/>
</dbReference>
<evidence type="ECO:0000259" key="4">
    <source>
        <dbReference type="Pfam" id="PF03070"/>
    </source>
</evidence>
<feature type="domain" description="Thiaminase-2/PQQC" evidence="4">
    <location>
        <begin position="13"/>
        <end position="214"/>
    </location>
</feature>
<dbReference type="EMBL" id="CP018632">
    <property type="protein sequence ID" value="ASJ70858.1"/>
    <property type="molecule type" value="Genomic_DNA"/>
</dbReference>
<dbReference type="KEGG" id="gai:IMCC3135_03725"/>
<dbReference type="Pfam" id="PF03070">
    <property type="entry name" value="TENA_THI-4"/>
    <property type="match status" value="1"/>
</dbReference>
<dbReference type="RefSeq" id="WP_088916355.1">
    <property type="nucleotide sequence ID" value="NZ_CP018632.1"/>
</dbReference>
<dbReference type="EC" id="3.5.99.2" evidence="1"/>
<dbReference type="Proteomes" id="UP000250079">
    <property type="component" value="Chromosome"/>
</dbReference>
<dbReference type="CDD" id="cd19358">
    <property type="entry name" value="TenA_E_Spr0628-like"/>
    <property type="match status" value="1"/>
</dbReference>
<protein>
    <recommendedName>
        <fullName evidence="1">Aminopyrimidine aminohydrolase</fullName>
        <ecNumber evidence="1">3.5.99.2</ecNumber>
    </recommendedName>
</protein>
<dbReference type="Gene3D" id="1.20.910.10">
    <property type="entry name" value="Heme oxygenase-like"/>
    <property type="match status" value="1"/>
</dbReference>
<feature type="active site" description="Proton donor" evidence="2">
    <location>
        <position position="206"/>
    </location>
</feature>
<keyword evidence="6" id="KW-1185">Reference proteome</keyword>
<comment type="catalytic activity">
    <reaction evidence="1">
        <text>4-amino-5-aminomethyl-2-methylpyrimidine + H2O = 4-amino-5-hydroxymethyl-2-methylpyrimidine + NH4(+)</text>
        <dbReference type="Rhea" id="RHEA:31799"/>
        <dbReference type="ChEBI" id="CHEBI:15377"/>
        <dbReference type="ChEBI" id="CHEBI:16892"/>
        <dbReference type="ChEBI" id="CHEBI:28938"/>
        <dbReference type="ChEBI" id="CHEBI:63416"/>
        <dbReference type="EC" id="3.5.99.2"/>
    </reaction>
</comment>
<feature type="binding site" evidence="3">
    <location>
        <position position="82"/>
    </location>
    <ligand>
        <name>substrate</name>
    </ligand>
</feature>
<evidence type="ECO:0000313" key="6">
    <source>
        <dbReference type="Proteomes" id="UP000250079"/>
    </source>
</evidence>
<dbReference type="GO" id="GO:0009228">
    <property type="term" value="P:thiamine biosynthetic process"/>
    <property type="evidence" value="ECO:0007669"/>
    <property type="project" value="UniProtKB-KW"/>
</dbReference>
<evidence type="ECO:0000256" key="2">
    <source>
        <dbReference type="PIRSR" id="PIRSR003170-1"/>
    </source>
</evidence>
<name>A0A2Z2NM55_9GAMM</name>
<dbReference type="PANTHER" id="PTHR43198">
    <property type="entry name" value="BIFUNCTIONAL TH2 PROTEIN"/>
    <property type="match status" value="1"/>
</dbReference>
<comment type="similarity">
    <text evidence="1">Belongs to the TenA family.</text>
</comment>
<feature type="binding site" evidence="3">
    <location>
        <position position="136"/>
    </location>
    <ligand>
        <name>substrate</name>
    </ligand>
</feature>
<dbReference type="OrthoDB" id="34166at2"/>
<dbReference type="UniPathway" id="UPA00060"/>
<proteinExistence type="inferred from homology"/>